<evidence type="ECO:0000256" key="1">
    <source>
        <dbReference type="ARBA" id="ARBA00002523"/>
    </source>
</evidence>
<name>F9W4E3_TRYCI</name>
<evidence type="ECO:0000256" key="7">
    <source>
        <dbReference type="ARBA" id="ARBA00023180"/>
    </source>
</evidence>
<keyword evidence="12" id="KW-1185">Reference proteome</keyword>
<sequence length="422" mass="46032">MACFMNVIVVSVAFGSFLQHTAPHGQNNAVVQGVDNAEQFALLCRIYNVAAHPPINHVDLQDPNNIVGEIDTINTSFAEEKQFNETKESGNGSDSAVKLTATREAAVAQAILHRITQKAHKILEDIRRVNVTGDIEKVKTEFAQVIFGEGMNESDLCDGALKDVGDRGNACGNPGTGERGNSVDKNLVVNFFCLCAMRKDDGIENVCGVKVGGNSGKSKPDNHGWDTNKPLGTFSMWASVKKGCGNLFHRHSSSTKEGYEVLDDFLKHLNSGGLYRWGKSNNVEDSGLKAGMLGTSAWKNGGYGTGPVCNGKKGGSGGPSGVCVYYGQKEWDDNILWLHKFKTALASADDINNQTVFIQRSLQKLHMLLHRAEEIYETANVIKEIQKPVVPPNLQSAAKRLTAYSAARRYHPCHFILLWVLL</sequence>
<feature type="domain" description="Trypanosome variant surface glycoprotein B-type N-terminal" evidence="10">
    <location>
        <begin position="95"/>
        <end position="353"/>
    </location>
</feature>
<comment type="subcellular location">
    <subcellularLocation>
        <location evidence="2">Cell membrane</location>
        <topology evidence="2">Lipid-anchor</topology>
        <topology evidence="2">GPI-anchor</topology>
    </subcellularLocation>
</comment>
<dbReference type="VEuPathDB" id="TriTrypDB:TcIL3000_0_29540"/>
<dbReference type="Pfam" id="PF13206">
    <property type="entry name" value="VSG_B"/>
    <property type="match status" value="1"/>
</dbReference>
<evidence type="ECO:0000259" key="10">
    <source>
        <dbReference type="Pfam" id="PF13206"/>
    </source>
</evidence>
<feature type="chain" id="PRO_5012158153" evidence="9">
    <location>
        <begin position="16"/>
        <end position="422"/>
    </location>
</feature>
<reference evidence="12" key="1">
    <citation type="submission" date="2011-07" db="EMBL/GenBank/DDBJ databases">
        <title>Divergent evolution of antigenic variation in African trypanosomes.</title>
        <authorList>
            <person name="Jackson A.P."/>
            <person name="Berry A."/>
            <person name="Allison H.C."/>
            <person name="Burton P."/>
            <person name="Anderson J."/>
            <person name="Aslett M."/>
            <person name="Brown R."/>
            <person name="Corton N."/>
            <person name="Harris D."/>
            <person name="Hauser H."/>
            <person name="Gamble J."/>
            <person name="Gilderthorp R."/>
            <person name="McQuillan J."/>
            <person name="Quail M.A."/>
            <person name="Sanders M."/>
            <person name="Van Tonder A."/>
            <person name="Ginger M.L."/>
            <person name="Donelson J.E."/>
            <person name="Field M.C."/>
            <person name="Barry J.D."/>
            <person name="Berriman M."/>
            <person name="Hertz-Fowler C."/>
        </authorList>
    </citation>
    <scope>NUCLEOTIDE SEQUENCE [LARGE SCALE GENOMIC DNA]</scope>
    <source>
        <strain evidence="12">IL3000</strain>
    </source>
</reference>
<protein>
    <submittedName>
        <fullName evidence="11">Variant surface glycoprotein</fullName>
    </submittedName>
</protein>
<keyword evidence="8" id="KW-0449">Lipoprotein</keyword>
<organism evidence="11 12">
    <name type="scientific">Trypanosoma congolense (strain IL3000)</name>
    <dbReference type="NCBI Taxonomy" id="1068625"/>
    <lineage>
        <taxon>Eukaryota</taxon>
        <taxon>Discoba</taxon>
        <taxon>Euglenozoa</taxon>
        <taxon>Kinetoplastea</taxon>
        <taxon>Metakinetoplastina</taxon>
        <taxon>Trypanosomatida</taxon>
        <taxon>Trypanosomatidae</taxon>
        <taxon>Trypanosoma</taxon>
        <taxon>Nannomonas</taxon>
    </lineage>
</organism>
<evidence type="ECO:0000256" key="6">
    <source>
        <dbReference type="ARBA" id="ARBA00023136"/>
    </source>
</evidence>
<evidence type="ECO:0000256" key="2">
    <source>
        <dbReference type="ARBA" id="ARBA00004609"/>
    </source>
</evidence>
<keyword evidence="5 9" id="KW-0732">Signal</keyword>
<evidence type="ECO:0000313" key="12">
    <source>
        <dbReference type="Proteomes" id="UP000000702"/>
    </source>
</evidence>
<evidence type="ECO:0000256" key="3">
    <source>
        <dbReference type="ARBA" id="ARBA00022475"/>
    </source>
</evidence>
<keyword evidence="6" id="KW-0472">Membrane</keyword>
<evidence type="ECO:0000256" key="4">
    <source>
        <dbReference type="ARBA" id="ARBA00022622"/>
    </source>
</evidence>
<comment type="caution">
    <text evidence="11">The sequence shown here is derived from an EMBL/GenBank/DDBJ whole genome shotgun (WGS) entry which is preliminary data.</text>
</comment>
<accession>F9W4E3</accession>
<dbReference type="InterPro" id="IPR025932">
    <property type="entry name" value="Trypano_VSG_B_N_dom"/>
</dbReference>
<reference evidence="11 12" key="2">
    <citation type="journal article" date="2012" name="Proc. Natl. Acad. Sci. U.S.A.">
        <title>Antigenic diversity is generated by distinct evolutionary mechanisms in African trypanosome species.</title>
        <authorList>
            <person name="Jackson A.P."/>
            <person name="Berry A."/>
            <person name="Aslett M."/>
            <person name="Allison H.C."/>
            <person name="Burton P."/>
            <person name="Vavrova-Anderson J."/>
            <person name="Brown R."/>
            <person name="Browne H."/>
            <person name="Corton N."/>
            <person name="Hauser H."/>
            <person name="Gamble J."/>
            <person name="Gilderthorp R."/>
            <person name="Marcello L."/>
            <person name="McQuillan J."/>
            <person name="Otto T.D."/>
            <person name="Quail M.A."/>
            <person name="Sanders M.J."/>
            <person name="van Tonder A."/>
            <person name="Ginger M.L."/>
            <person name="Field M.C."/>
            <person name="Barry J.D."/>
            <person name="Hertz-Fowler C."/>
            <person name="Berriman M."/>
        </authorList>
    </citation>
    <scope>NUCLEOTIDE SEQUENCE [LARGE SCALE GENOMIC DNA]</scope>
    <source>
        <strain evidence="11 12">IL3000</strain>
    </source>
</reference>
<keyword evidence="7" id="KW-0325">Glycoprotein</keyword>
<evidence type="ECO:0000256" key="8">
    <source>
        <dbReference type="ARBA" id="ARBA00023288"/>
    </source>
</evidence>
<evidence type="ECO:0000256" key="5">
    <source>
        <dbReference type="ARBA" id="ARBA00022729"/>
    </source>
</evidence>
<keyword evidence="4" id="KW-0336">GPI-anchor</keyword>
<proteinExistence type="predicted"/>
<dbReference type="GO" id="GO:0098552">
    <property type="term" value="C:side of membrane"/>
    <property type="evidence" value="ECO:0007669"/>
    <property type="project" value="UniProtKB-KW"/>
</dbReference>
<feature type="signal peptide" evidence="9">
    <location>
        <begin position="1"/>
        <end position="15"/>
    </location>
</feature>
<keyword evidence="3" id="KW-1003">Cell membrane</keyword>
<evidence type="ECO:0000313" key="11">
    <source>
        <dbReference type="EMBL" id="CCD12034.1"/>
    </source>
</evidence>
<dbReference type="Proteomes" id="UP000000702">
    <property type="component" value="Unassembled WGS sequence"/>
</dbReference>
<gene>
    <name evidence="11" type="ORF">TCIL3000_0_29540</name>
</gene>
<comment type="function">
    <text evidence="1">VSG forms a coat on the surface of the parasite. The trypanosome evades the immune response of the host by expressing a series of antigenically distinct VSGs from an estimated 1000 VSG genes.</text>
</comment>
<dbReference type="EMBL" id="CAEQ01000545">
    <property type="protein sequence ID" value="CCD12034.1"/>
    <property type="molecule type" value="Genomic_DNA"/>
</dbReference>
<dbReference type="AlphaFoldDB" id="F9W4E3"/>
<evidence type="ECO:0000256" key="9">
    <source>
        <dbReference type="SAM" id="SignalP"/>
    </source>
</evidence>
<dbReference type="GO" id="GO:0005886">
    <property type="term" value="C:plasma membrane"/>
    <property type="evidence" value="ECO:0007669"/>
    <property type="project" value="UniProtKB-SubCell"/>
</dbReference>